<proteinExistence type="predicted"/>
<keyword evidence="1" id="KW-0227">DNA damage</keyword>
<dbReference type="Gene3D" id="1.10.1670.40">
    <property type="match status" value="1"/>
</dbReference>
<name>A0ABM8GGJ9_9MICO</name>
<dbReference type="Gene3D" id="1.10.340.30">
    <property type="entry name" value="Hypothetical protein, domain 2"/>
    <property type="match status" value="1"/>
</dbReference>
<gene>
    <name evidence="4" type="ORF">GCM10025866_33950</name>
</gene>
<keyword evidence="5" id="KW-1185">Reference proteome</keyword>
<evidence type="ECO:0000313" key="4">
    <source>
        <dbReference type="EMBL" id="BDZ47486.1"/>
    </source>
</evidence>
<dbReference type="EMBL" id="AP027731">
    <property type="protein sequence ID" value="BDZ47486.1"/>
    <property type="molecule type" value="Genomic_DNA"/>
</dbReference>
<reference evidence="5" key="1">
    <citation type="journal article" date="2019" name="Int. J. Syst. Evol. Microbiol.">
        <title>The Global Catalogue of Microorganisms (GCM) 10K type strain sequencing project: providing services to taxonomists for standard genome sequencing and annotation.</title>
        <authorList>
            <consortium name="The Broad Institute Genomics Platform"/>
            <consortium name="The Broad Institute Genome Sequencing Center for Infectious Disease"/>
            <person name="Wu L."/>
            <person name="Ma J."/>
        </authorList>
    </citation>
    <scope>NUCLEOTIDE SEQUENCE [LARGE SCALE GENOMIC DNA]</scope>
    <source>
        <strain evidence="5">NBRC 108725</strain>
    </source>
</reference>
<evidence type="ECO:0000256" key="2">
    <source>
        <dbReference type="ARBA" id="ARBA00023204"/>
    </source>
</evidence>
<dbReference type="InterPro" id="IPR051912">
    <property type="entry name" value="Alkylbase_DNA_Glycosylase/TA"/>
</dbReference>
<organism evidence="4 5">
    <name type="scientific">Naasia aerilata</name>
    <dbReference type="NCBI Taxonomy" id="1162966"/>
    <lineage>
        <taxon>Bacteria</taxon>
        <taxon>Bacillati</taxon>
        <taxon>Actinomycetota</taxon>
        <taxon>Actinomycetes</taxon>
        <taxon>Micrococcales</taxon>
        <taxon>Microbacteriaceae</taxon>
        <taxon>Naasia</taxon>
    </lineage>
</organism>
<dbReference type="SUPFAM" id="SSF48150">
    <property type="entry name" value="DNA-glycosylase"/>
    <property type="match status" value="1"/>
</dbReference>
<feature type="compositionally biased region" description="Basic and acidic residues" evidence="3">
    <location>
        <begin position="216"/>
        <end position="225"/>
    </location>
</feature>
<dbReference type="RefSeq" id="WP_286277397.1">
    <property type="nucleotide sequence ID" value="NZ_AP027731.1"/>
</dbReference>
<evidence type="ECO:0008006" key="6">
    <source>
        <dbReference type="Google" id="ProtNLM"/>
    </source>
</evidence>
<evidence type="ECO:0000256" key="1">
    <source>
        <dbReference type="ARBA" id="ARBA00022763"/>
    </source>
</evidence>
<feature type="region of interest" description="Disordered" evidence="3">
    <location>
        <begin position="167"/>
        <end position="225"/>
    </location>
</feature>
<dbReference type="PANTHER" id="PTHR43003:SF5">
    <property type="entry name" value="DNA-3-METHYLADENINE GLYCOSYLASE"/>
    <property type="match status" value="1"/>
</dbReference>
<keyword evidence="2" id="KW-0234">DNA repair</keyword>
<accession>A0ABM8GGJ9</accession>
<dbReference type="Proteomes" id="UP001321498">
    <property type="component" value="Chromosome"/>
</dbReference>
<dbReference type="InterPro" id="IPR011257">
    <property type="entry name" value="DNA_glycosylase"/>
</dbReference>
<protein>
    <recommendedName>
        <fullName evidence="6">HhH-GPD domain-containing protein</fullName>
    </recommendedName>
</protein>
<evidence type="ECO:0000256" key="3">
    <source>
        <dbReference type="SAM" id="MobiDB-lite"/>
    </source>
</evidence>
<dbReference type="PANTHER" id="PTHR43003">
    <property type="entry name" value="DNA-3-METHYLADENINE GLYCOSYLASE"/>
    <property type="match status" value="1"/>
</dbReference>
<sequence length="225" mass="24081">MTDLAPYDYLSTTDAVLARLLERQGPADPFSWPAADAAGSSNFAALALHITSQQISTSAALSIFSRIHGPAGGLLTAEDIVELGPERLRAAGLSHAKTVSLLDLAERQRTGTLDVDALDGLPDAEVLAALTAVKGLDRGRRRCSSSISCAGPTCFRLGTSASGMLCSSPGTSRRSPLRRASWSWDAPGRHTRPTPHRCSGTRCRERRRGPDQPFGRADERLQSRF</sequence>
<evidence type="ECO:0000313" key="5">
    <source>
        <dbReference type="Proteomes" id="UP001321498"/>
    </source>
</evidence>